<feature type="chain" id="PRO_5039949093" description="Saposin B-type domain-containing protein" evidence="7">
    <location>
        <begin position="24"/>
        <end position="303"/>
    </location>
</feature>
<reference evidence="9" key="1">
    <citation type="submission" date="2021-03" db="EMBL/GenBank/DDBJ databases">
        <title>Chromosome level genome of the anhydrobiotic midge Polypedilum vanderplanki.</title>
        <authorList>
            <person name="Yoshida Y."/>
            <person name="Kikawada T."/>
            <person name="Gusev O."/>
        </authorList>
    </citation>
    <scope>NUCLEOTIDE SEQUENCE</scope>
    <source>
        <strain evidence="9">NIAS01</strain>
        <tissue evidence="9">Whole body or cell culture</tissue>
    </source>
</reference>
<feature type="domain" description="Saposin B-type" evidence="8">
    <location>
        <begin position="144"/>
        <end position="228"/>
    </location>
</feature>
<protein>
    <recommendedName>
        <fullName evidence="8">Saposin B-type domain-containing protein</fullName>
    </recommendedName>
</protein>
<dbReference type="InterPro" id="IPR029052">
    <property type="entry name" value="Metallo-depent_PP-like"/>
</dbReference>
<evidence type="ECO:0000256" key="2">
    <source>
        <dbReference type="ARBA" id="ARBA00022729"/>
    </source>
</evidence>
<dbReference type="GO" id="GO:0046513">
    <property type="term" value="P:ceramide biosynthetic process"/>
    <property type="evidence" value="ECO:0007669"/>
    <property type="project" value="TreeGrafter"/>
</dbReference>
<evidence type="ECO:0000313" key="10">
    <source>
        <dbReference type="Proteomes" id="UP001107558"/>
    </source>
</evidence>
<comment type="caution">
    <text evidence="9">The sequence shown here is derived from an EMBL/GenBank/DDBJ whole genome shotgun (WGS) entry which is preliminary data.</text>
</comment>
<evidence type="ECO:0000256" key="7">
    <source>
        <dbReference type="SAM" id="SignalP"/>
    </source>
</evidence>
<evidence type="ECO:0000256" key="5">
    <source>
        <dbReference type="ARBA" id="ARBA00023180"/>
    </source>
</evidence>
<dbReference type="Gene3D" id="1.10.225.10">
    <property type="entry name" value="Saposin-like"/>
    <property type="match status" value="1"/>
</dbReference>
<organism evidence="9 10">
    <name type="scientific">Polypedilum vanderplanki</name>
    <name type="common">Sleeping chironomid midge</name>
    <dbReference type="NCBI Taxonomy" id="319348"/>
    <lineage>
        <taxon>Eukaryota</taxon>
        <taxon>Metazoa</taxon>
        <taxon>Ecdysozoa</taxon>
        <taxon>Arthropoda</taxon>
        <taxon>Hexapoda</taxon>
        <taxon>Insecta</taxon>
        <taxon>Pterygota</taxon>
        <taxon>Neoptera</taxon>
        <taxon>Endopterygota</taxon>
        <taxon>Diptera</taxon>
        <taxon>Nematocera</taxon>
        <taxon>Chironomoidea</taxon>
        <taxon>Chironomidae</taxon>
        <taxon>Chironominae</taxon>
        <taxon>Polypedilum</taxon>
        <taxon>Polypedilum</taxon>
    </lineage>
</organism>
<dbReference type="InterPro" id="IPR007856">
    <property type="entry name" value="SapB_1"/>
</dbReference>
<evidence type="ECO:0000313" key="9">
    <source>
        <dbReference type="EMBL" id="KAG5671699.1"/>
    </source>
</evidence>
<dbReference type="GO" id="GO:0005764">
    <property type="term" value="C:lysosome"/>
    <property type="evidence" value="ECO:0007669"/>
    <property type="project" value="TreeGrafter"/>
</dbReference>
<dbReference type="SUPFAM" id="SSF47862">
    <property type="entry name" value="Saposin"/>
    <property type="match status" value="1"/>
</dbReference>
<comment type="function">
    <text evidence="6">Converts sphingomyelin to ceramide.</text>
</comment>
<accession>A0A9J6BQJ2</accession>
<gene>
    <name evidence="9" type="ORF">PVAND_001883</name>
</gene>
<keyword evidence="10" id="KW-1185">Reference proteome</keyword>
<dbReference type="GO" id="GO:0046872">
    <property type="term" value="F:metal ion binding"/>
    <property type="evidence" value="ECO:0007669"/>
    <property type="project" value="UniProtKB-KW"/>
</dbReference>
<dbReference type="GO" id="GO:0016020">
    <property type="term" value="C:membrane"/>
    <property type="evidence" value="ECO:0007669"/>
    <property type="project" value="GOC"/>
</dbReference>
<evidence type="ECO:0000256" key="3">
    <source>
        <dbReference type="ARBA" id="ARBA00022801"/>
    </source>
</evidence>
<dbReference type="InterPro" id="IPR011001">
    <property type="entry name" value="Saposin-like"/>
</dbReference>
<keyword evidence="3" id="KW-0378">Hydrolase</keyword>
<dbReference type="GO" id="GO:0006685">
    <property type="term" value="P:sphingomyelin catabolic process"/>
    <property type="evidence" value="ECO:0007669"/>
    <property type="project" value="TreeGrafter"/>
</dbReference>
<dbReference type="AlphaFoldDB" id="A0A9J6BQJ2"/>
<dbReference type="PANTHER" id="PTHR10340">
    <property type="entry name" value="SPHINGOMYELIN PHOSPHODIESTERASE"/>
    <property type="match status" value="1"/>
</dbReference>
<evidence type="ECO:0000256" key="4">
    <source>
        <dbReference type="ARBA" id="ARBA00023157"/>
    </source>
</evidence>
<dbReference type="OrthoDB" id="282973at2759"/>
<dbReference type="SUPFAM" id="SSF56300">
    <property type="entry name" value="Metallo-dependent phosphatases"/>
    <property type="match status" value="1"/>
</dbReference>
<dbReference type="FunFam" id="1.10.225.10:FF:000010">
    <property type="entry name" value="Sphingomyelin phosphodiesterase"/>
    <property type="match status" value="1"/>
</dbReference>
<dbReference type="PANTHER" id="PTHR10340:SF34">
    <property type="entry name" value="SPHINGOMYELIN PHOSPHODIESTERASE"/>
    <property type="match status" value="1"/>
</dbReference>
<evidence type="ECO:0000256" key="1">
    <source>
        <dbReference type="ARBA" id="ARBA00022723"/>
    </source>
</evidence>
<name>A0A9J6BQJ2_POLVA</name>
<dbReference type="PROSITE" id="PS50015">
    <property type="entry name" value="SAP_B"/>
    <property type="match status" value="1"/>
</dbReference>
<keyword evidence="5" id="KW-0325">Glycoprotein</keyword>
<dbReference type="EMBL" id="JADBJN010000003">
    <property type="protein sequence ID" value="KAG5671699.1"/>
    <property type="molecule type" value="Genomic_DNA"/>
</dbReference>
<dbReference type="GO" id="GO:0061750">
    <property type="term" value="F:acid sphingomyelin phosphodiesterase activity"/>
    <property type="evidence" value="ECO:0007669"/>
    <property type="project" value="TreeGrafter"/>
</dbReference>
<dbReference type="GO" id="GO:0005615">
    <property type="term" value="C:extracellular space"/>
    <property type="evidence" value="ECO:0007669"/>
    <property type="project" value="TreeGrafter"/>
</dbReference>
<evidence type="ECO:0000256" key="6">
    <source>
        <dbReference type="ARBA" id="ARBA00059094"/>
    </source>
</evidence>
<dbReference type="SMART" id="SM00741">
    <property type="entry name" value="SapB"/>
    <property type="match status" value="1"/>
</dbReference>
<sequence>MNHSEILSFLLLLFCVCQNFISASPLLPSSSSSNNRRRTRSQIVAWKQPEDYWNITSIPRSILPHLINKNLSHTLPAPANIIFKTVDADEKILERFHEIKNNITARTLWSKAEADHHYSPFFDKALKLMNLQQVAFEIENSVMSKMSCTACKAGATLLQHYIKSGKSKEEIIKTIYQYCTNLQIQSARVCEGVSNLFGGEVIYVLKRTNLGADEICSFIIGDACGDIYNPYHEWEIELPPVPKPQPHELPIPKENAPSFKVLHLSDTHFDPYYEEGSNADCNEPLCCRITNGRPRHVNAAAGK</sequence>
<dbReference type="Pfam" id="PF05184">
    <property type="entry name" value="SapB_1"/>
    <property type="match status" value="1"/>
</dbReference>
<keyword evidence="1" id="KW-0479">Metal-binding</keyword>
<feature type="signal peptide" evidence="7">
    <location>
        <begin position="1"/>
        <end position="23"/>
    </location>
</feature>
<dbReference type="Proteomes" id="UP001107558">
    <property type="component" value="Chromosome 3"/>
</dbReference>
<keyword evidence="2 7" id="KW-0732">Signal</keyword>
<evidence type="ECO:0000259" key="8">
    <source>
        <dbReference type="PROSITE" id="PS50015"/>
    </source>
</evidence>
<proteinExistence type="predicted"/>
<keyword evidence="4" id="KW-1015">Disulfide bond</keyword>
<dbReference type="InterPro" id="IPR008139">
    <property type="entry name" value="SaposinB_dom"/>
</dbReference>